<dbReference type="AlphaFoldDB" id="A0A919XHK8"/>
<evidence type="ECO:0000256" key="2">
    <source>
        <dbReference type="SAM" id="Phobius"/>
    </source>
</evidence>
<feature type="transmembrane region" description="Helical" evidence="2">
    <location>
        <begin position="15"/>
        <end position="34"/>
    </location>
</feature>
<name>A0A919XHK8_9BACL</name>
<proteinExistence type="predicted"/>
<gene>
    <name evidence="3" type="ORF">J2TS6_34820</name>
</gene>
<comment type="caution">
    <text evidence="3">The sequence shown here is derived from an EMBL/GenBank/DDBJ whole genome shotgun (WGS) entry which is preliminary data.</text>
</comment>
<keyword evidence="4" id="KW-1185">Reference proteome</keyword>
<feature type="transmembrane region" description="Helical" evidence="2">
    <location>
        <begin position="153"/>
        <end position="172"/>
    </location>
</feature>
<keyword evidence="2" id="KW-0472">Membrane</keyword>
<evidence type="ECO:0000313" key="4">
    <source>
        <dbReference type="Proteomes" id="UP000679779"/>
    </source>
</evidence>
<evidence type="ECO:0000313" key="3">
    <source>
        <dbReference type="EMBL" id="GIO32341.1"/>
    </source>
</evidence>
<feature type="transmembrane region" description="Helical" evidence="2">
    <location>
        <begin position="192"/>
        <end position="210"/>
    </location>
</feature>
<dbReference type="Proteomes" id="UP000679779">
    <property type="component" value="Unassembled WGS sequence"/>
</dbReference>
<sequence length="288" mass="32803">MPFAAWIHANDLTDTQTGIIVTGFAAIVFLWIYIRTARSYRKAASARLERLRQTLDLYCRAQGLLGGDAEPAPEEAEHEPESVHFLLQQCKAAPLVTTEMIEAIDAYAKERDASRHGQLERLLDREIRKKIREQASIIRWLDNPGWGAAFWKLVRPAVPFFLLSFVVYWSVQLYGQFQERDFPLLSWTSAELWMRFVSCLAAVVSFYFAVMTPRKDSLRYAYRILALGISAAALAHFAGLWAAPYILALQAVLFACGFGVNPKRSRRDRPYAGSEDLLETDDRKPPRK</sequence>
<organism evidence="3 4">
    <name type="scientific">Paenibacillus albilobatus</name>
    <dbReference type="NCBI Taxonomy" id="2716884"/>
    <lineage>
        <taxon>Bacteria</taxon>
        <taxon>Bacillati</taxon>
        <taxon>Bacillota</taxon>
        <taxon>Bacilli</taxon>
        <taxon>Bacillales</taxon>
        <taxon>Paenibacillaceae</taxon>
        <taxon>Paenibacillus</taxon>
    </lineage>
</organism>
<evidence type="ECO:0000256" key="1">
    <source>
        <dbReference type="SAM" id="MobiDB-lite"/>
    </source>
</evidence>
<accession>A0A919XHK8</accession>
<feature type="transmembrane region" description="Helical" evidence="2">
    <location>
        <begin position="222"/>
        <end position="239"/>
    </location>
</feature>
<keyword evidence="2" id="KW-0812">Transmembrane</keyword>
<keyword evidence="2" id="KW-1133">Transmembrane helix</keyword>
<dbReference type="RefSeq" id="WP_212958044.1">
    <property type="nucleotide sequence ID" value="NZ_BORQ01000004.1"/>
</dbReference>
<protein>
    <submittedName>
        <fullName evidence="3">Uncharacterized protein</fullName>
    </submittedName>
</protein>
<feature type="region of interest" description="Disordered" evidence="1">
    <location>
        <begin position="265"/>
        <end position="288"/>
    </location>
</feature>
<dbReference type="EMBL" id="BORQ01000004">
    <property type="protein sequence ID" value="GIO32341.1"/>
    <property type="molecule type" value="Genomic_DNA"/>
</dbReference>
<reference evidence="3" key="1">
    <citation type="submission" date="2021-03" db="EMBL/GenBank/DDBJ databases">
        <title>Antimicrobial resistance genes in bacteria isolated from Japanese honey, and their potential for conferring macrolide and lincosamide resistance in the American foulbrood pathogen Paenibacillus larvae.</title>
        <authorList>
            <person name="Okamoto M."/>
            <person name="Kumagai M."/>
            <person name="Kanamori H."/>
            <person name="Takamatsu D."/>
        </authorList>
    </citation>
    <scope>NUCLEOTIDE SEQUENCE</scope>
    <source>
        <strain evidence="3">J2TS6</strain>
    </source>
</reference>